<dbReference type="RefSeq" id="WP_310836086.1">
    <property type="nucleotide sequence ID" value="NZ_JAVLSM010000002.1"/>
</dbReference>
<feature type="compositionally biased region" description="Polar residues" evidence="1">
    <location>
        <begin position="44"/>
        <end position="58"/>
    </location>
</feature>
<protein>
    <submittedName>
        <fullName evidence="2">Uncharacterized protein</fullName>
    </submittedName>
</protein>
<dbReference type="EMBL" id="JAVRAA010000012">
    <property type="protein sequence ID" value="MDT0339200.1"/>
    <property type="molecule type" value="Genomic_DNA"/>
</dbReference>
<evidence type="ECO:0000313" key="2">
    <source>
        <dbReference type="EMBL" id="MDT0339200.1"/>
    </source>
</evidence>
<organism evidence="2">
    <name type="scientific">Herbaspirillum huttiense subsp. nephrolepidis</name>
    <dbReference type="NCBI Taxonomy" id="3075126"/>
    <lineage>
        <taxon>Bacteria</taxon>
        <taxon>Pseudomonadati</taxon>
        <taxon>Pseudomonadota</taxon>
        <taxon>Betaproteobacteria</taxon>
        <taxon>Burkholderiales</taxon>
        <taxon>Oxalobacteraceae</taxon>
        <taxon>Herbaspirillum</taxon>
    </lineage>
</organism>
<reference evidence="2" key="1">
    <citation type="submission" date="2023-02" db="EMBL/GenBank/DDBJ databases">
        <title>Description of Herbaspirillum huttiense subsp. nephrolepsisexaltata and Herbaspirillum huttiense subsp. lycopersicon.</title>
        <authorList>
            <person name="Poudel M."/>
            <person name="Sharma A."/>
            <person name="Goss E."/>
            <person name="Tapia J.H."/>
            <person name="Harmon C.M."/>
            <person name="Jones J.B."/>
        </authorList>
    </citation>
    <scope>NUCLEOTIDE SEQUENCE</scope>
    <source>
        <strain evidence="2">NC40101</strain>
    </source>
</reference>
<sequence length="66" mass="7283">MKKRTKNSHPSSPFIAANMLEKNSNMRPLIRMLAAQAVKNWLTGNPLNTATSTTQDGNEGNDLRTV</sequence>
<name>A0AAE4K609_9BURK</name>
<evidence type="ECO:0000256" key="1">
    <source>
        <dbReference type="SAM" id="MobiDB-lite"/>
    </source>
</evidence>
<dbReference type="AlphaFoldDB" id="A0AAE4K609"/>
<comment type="caution">
    <text evidence="2">The sequence shown here is derived from an EMBL/GenBank/DDBJ whole genome shotgun (WGS) entry which is preliminary data.</text>
</comment>
<gene>
    <name evidence="2" type="ORF">RJN63_20360</name>
</gene>
<feature type="region of interest" description="Disordered" evidence="1">
    <location>
        <begin position="44"/>
        <end position="66"/>
    </location>
</feature>
<proteinExistence type="predicted"/>
<accession>A0AAE4K609</accession>